<name>A0ACB7Z2G1_9ERIC</name>
<gene>
    <name evidence="1" type="ORF">Vadar_007115</name>
</gene>
<protein>
    <submittedName>
        <fullName evidence="1">Uncharacterized protein</fullName>
    </submittedName>
</protein>
<evidence type="ECO:0000313" key="1">
    <source>
        <dbReference type="EMBL" id="KAH7859919.1"/>
    </source>
</evidence>
<comment type="caution">
    <text evidence="1">The sequence shown here is derived from an EMBL/GenBank/DDBJ whole genome shotgun (WGS) entry which is preliminary data.</text>
</comment>
<dbReference type="Proteomes" id="UP000828048">
    <property type="component" value="Chromosome 4"/>
</dbReference>
<keyword evidence="2" id="KW-1185">Reference proteome</keyword>
<accession>A0ACB7Z2G1</accession>
<organism evidence="1 2">
    <name type="scientific">Vaccinium darrowii</name>
    <dbReference type="NCBI Taxonomy" id="229202"/>
    <lineage>
        <taxon>Eukaryota</taxon>
        <taxon>Viridiplantae</taxon>
        <taxon>Streptophyta</taxon>
        <taxon>Embryophyta</taxon>
        <taxon>Tracheophyta</taxon>
        <taxon>Spermatophyta</taxon>
        <taxon>Magnoliopsida</taxon>
        <taxon>eudicotyledons</taxon>
        <taxon>Gunneridae</taxon>
        <taxon>Pentapetalae</taxon>
        <taxon>asterids</taxon>
        <taxon>Ericales</taxon>
        <taxon>Ericaceae</taxon>
        <taxon>Vaccinioideae</taxon>
        <taxon>Vaccinieae</taxon>
        <taxon>Vaccinium</taxon>
    </lineage>
</organism>
<sequence>MASEGPSDGKKKMIEEPLLGNQKGGFRTMPFIIANEAFERVASFGLLPNMIIYLMTEYHMDMATGSNLLFLWSAATNFMPLLGAFLADSSVGRFPMIGFGCITSFLGMALLWLTTVIPQARPPPCYQPSSICISPTTLQLILLCSSFSLMSIGAGGIRSSSLAFGADQLEQHDCRKNPRALEIYFSWYYVSTTFSIVVAITCIVYIQDNIGWGIGFGVPVVLMFLSAVFFFLASPFYVKLKAKSSLLTGMFQVILASYKNRHLELSSDAEYHFKKGSMLVIPTEKLRFLNRACVIRDPNEDLTPDGRASDPWSLSTVGQVEELKALIKVMPLWSTGIMISASLSQNSFPVLQASSMDRHLTPNFEIPAASFGMFLVISVTLWIALYDRLILPIASKIAGKPVHLSPKQRMGIGLIFSLASIVVTAIVESIRRAMAVKEGYLDNPNGVVAMSAFWLVPQYCLSGLAEGFNAVGQNEFCFSEFPRSMSSIASNLIGVGMGAGNLLASFIMNAVNDFTGRGGNDSWVSSDINKDRQHHHDGRGLKTFTTTRTEDRHHLSPVSIAANNASKEKTQVRVQKNCICGNKLVLLHVKFDDSVLWLIDIGYEALHLCCMKQLWLGLEYLHKNGIMHRDIKGATNLVDDKGCIKLADFGASKKVVELATMTGPKSMKGTPYLWLLKLSFKLGIACEHNHFPGYNFCLEDVIILYFNLHMVQLRPTMLQKRKHRYLGTPREEESLNILLEFVPGGSTSLLLGKFGSFPEFLWLGLEYLHKNGIMHRDIKGATNLVDDKGCIKLADFGASKKVVELATMTGTKSMNGTPYLWLLKLSFKLGIACEYNHFPGYNFCLEDVIILYFNLHMVHILLTSS</sequence>
<evidence type="ECO:0000313" key="2">
    <source>
        <dbReference type="Proteomes" id="UP000828048"/>
    </source>
</evidence>
<proteinExistence type="predicted"/>
<reference evidence="1 2" key="1">
    <citation type="journal article" date="2021" name="Hortic Res">
        <title>High-quality reference genome and annotation aids understanding of berry development for evergreen blueberry (Vaccinium darrowii).</title>
        <authorList>
            <person name="Yu J."/>
            <person name="Hulse-Kemp A.M."/>
            <person name="Babiker E."/>
            <person name="Staton M."/>
        </authorList>
    </citation>
    <scope>NUCLEOTIDE SEQUENCE [LARGE SCALE GENOMIC DNA]</scope>
    <source>
        <strain evidence="2">cv. NJ 8807/NJ 8810</strain>
        <tissue evidence="1">Young leaf</tissue>
    </source>
</reference>
<dbReference type="EMBL" id="CM037154">
    <property type="protein sequence ID" value="KAH7859919.1"/>
    <property type="molecule type" value="Genomic_DNA"/>
</dbReference>